<feature type="compositionally biased region" description="Acidic residues" evidence="2">
    <location>
        <begin position="489"/>
        <end position="500"/>
    </location>
</feature>
<feature type="compositionally biased region" description="Low complexity" evidence="2">
    <location>
        <begin position="33"/>
        <end position="46"/>
    </location>
</feature>
<feature type="region of interest" description="Disordered" evidence="2">
    <location>
        <begin position="320"/>
        <end position="369"/>
    </location>
</feature>
<feature type="region of interest" description="Disordered" evidence="2">
    <location>
        <begin position="467"/>
        <end position="580"/>
    </location>
</feature>
<dbReference type="EMBL" id="CAKOFQ010006976">
    <property type="protein sequence ID" value="CAH1985334.1"/>
    <property type="molecule type" value="Genomic_DNA"/>
</dbReference>
<gene>
    <name evidence="3" type="ORF">ACAOBT_LOCUS16623</name>
</gene>
<keyword evidence="4" id="KW-1185">Reference proteome</keyword>
<evidence type="ECO:0000313" key="4">
    <source>
        <dbReference type="Proteomes" id="UP001152888"/>
    </source>
</evidence>
<accession>A0A9P0PGK3</accession>
<dbReference type="OrthoDB" id="6778938at2759"/>
<feature type="compositionally biased region" description="Polar residues" evidence="2">
    <location>
        <begin position="423"/>
        <end position="448"/>
    </location>
</feature>
<reference evidence="3" key="1">
    <citation type="submission" date="2022-03" db="EMBL/GenBank/DDBJ databases">
        <authorList>
            <person name="Sayadi A."/>
        </authorList>
    </citation>
    <scope>NUCLEOTIDE SEQUENCE</scope>
</reference>
<feature type="coiled-coil region" evidence="1">
    <location>
        <begin position="263"/>
        <end position="297"/>
    </location>
</feature>
<name>A0A9P0PGK3_ACAOB</name>
<sequence>MRFPIKNESNSPRSPEVCQKCAALPAIRPEGTPRPAVAAPSPKVASIVDTPAEDEASAAEAPPIEEESAPAEEEAPPADDGAPPAEEESPPAEEEALPAEEKAPPAVAEVSTVEGQAPPADDDAPPAKDKAPPAGGGSPQPVGAVGVDNCCCEEIKDLKATAMQLGVLPPAEGEGGRPPCICPKDEASAPPAQKEAAGALRAESQNKCCCAEKSVEEEKNKSTSAGGPCDCGHSQNEDRPCGCGSNLEPPEPPVKLCACPPGVDEKEKLAEELAEKVDKAEAEIQQLRAELQKLQYFQAAAKTPAAAMYKEIMKDTYEGKCNPKKKPVLAPPTKTKRPGDQTGLMTGSSGPAARSNSRSVIKTPPPTPVAVNLPPIVTSYSRSVYRTVTPANEEGCAPTCPATTSIPKMEAHPRKRMPPCLSKTGSRRGSLSRQGQVAPRSSTPSTMQNQGISHAILQNLPGNVTICTPSGSPADDSGPTDCEIYGCTDTEEPEPAEEYCTDYNCDNEACTLRPKEEKEEDGDEEKESKTTEPSSKASSKASVASKSPSRASKTSAGSKIDEEKGAKKGEEEAPTEEAEG</sequence>
<feature type="compositionally biased region" description="Polar residues" evidence="2">
    <location>
        <begin position="343"/>
        <end position="360"/>
    </location>
</feature>
<feature type="compositionally biased region" description="Acidic residues" evidence="2">
    <location>
        <begin position="51"/>
        <end position="77"/>
    </location>
</feature>
<protein>
    <submittedName>
        <fullName evidence="3">Uncharacterized protein</fullName>
    </submittedName>
</protein>
<feature type="compositionally biased region" description="Low complexity" evidence="2">
    <location>
        <begin position="531"/>
        <end position="553"/>
    </location>
</feature>
<feature type="compositionally biased region" description="Basic and acidic residues" evidence="2">
    <location>
        <begin position="559"/>
        <end position="571"/>
    </location>
</feature>
<dbReference type="CDD" id="cd14686">
    <property type="entry name" value="bZIP"/>
    <property type="match status" value="1"/>
</dbReference>
<evidence type="ECO:0000256" key="1">
    <source>
        <dbReference type="SAM" id="Coils"/>
    </source>
</evidence>
<feature type="compositionally biased region" description="Acidic residues" evidence="2">
    <location>
        <begin position="85"/>
        <end position="98"/>
    </location>
</feature>
<evidence type="ECO:0000313" key="3">
    <source>
        <dbReference type="EMBL" id="CAH1985334.1"/>
    </source>
</evidence>
<feature type="region of interest" description="Disordered" evidence="2">
    <location>
        <begin position="169"/>
        <end position="197"/>
    </location>
</feature>
<evidence type="ECO:0000256" key="2">
    <source>
        <dbReference type="SAM" id="MobiDB-lite"/>
    </source>
</evidence>
<feature type="region of interest" description="Disordered" evidence="2">
    <location>
        <begin position="410"/>
        <end position="448"/>
    </location>
</feature>
<organism evidence="3 4">
    <name type="scientific">Acanthoscelides obtectus</name>
    <name type="common">Bean weevil</name>
    <name type="synonym">Bruchus obtectus</name>
    <dbReference type="NCBI Taxonomy" id="200917"/>
    <lineage>
        <taxon>Eukaryota</taxon>
        <taxon>Metazoa</taxon>
        <taxon>Ecdysozoa</taxon>
        <taxon>Arthropoda</taxon>
        <taxon>Hexapoda</taxon>
        <taxon>Insecta</taxon>
        <taxon>Pterygota</taxon>
        <taxon>Neoptera</taxon>
        <taxon>Endopterygota</taxon>
        <taxon>Coleoptera</taxon>
        <taxon>Polyphaga</taxon>
        <taxon>Cucujiformia</taxon>
        <taxon>Chrysomeloidea</taxon>
        <taxon>Chrysomelidae</taxon>
        <taxon>Bruchinae</taxon>
        <taxon>Bruchini</taxon>
        <taxon>Acanthoscelides</taxon>
    </lineage>
</organism>
<dbReference type="AlphaFoldDB" id="A0A9P0PGK3"/>
<proteinExistence type="predicted"/>
<feature type="region of interest" description="Disordered" evidence="2">
    <location>
        <begin position="28"/>
        <end position="143"/>
    </location>
</feature>
<comment type="caution">
    <text evidence="3">The sequence shown here is derived from an EMBL/GenBank/DDBJ whole genome shotgun (WGS) entry which is preliminary data.</text>
</comment>
<dbReference type="Proteomes" id="UP001152888">
    <property type="component" value="Unassembled WGS sequence"/>
</dbReference>
<keyword evidence="1" id="KW-0175">Coiled coil</keyword>